<dbReference type="Proteomes" id="UP001491310">
    <property type="component" value="Unassembled WGS sequence"/>
</dbReference>
<name>A0ABR2YSP6_9CHLO</name>
<dbReference type="InterPro" id="IPR018786">
    <property type="entry name" value="Mit_KHE1"/>
</dbReference>
<dbReference type="Pfam" id="PF10173">
    <property type="entry name" value="Mit_KHE1"/>
    <property type="match status" value="1"/>
</dbReference>
<accession>A0ABR2YSP6</accession>
<dbReference type="PANTHER" id="PTHR28062">
    <property type="entry name" value="K+-H+ EXCHANGE-LIKE PROTEIN"/>
    <property type="match status" value="1"/>
</dbReference>
<reference evidence="2 3" key="1">
    <citation type="journal article" date="2024" name="Nat. Commun.">
        <title>Phylogenomics reveals the evolutionary origins of lichenization in chlorophyte algae.</title>
        <authorList>
            <person name="Puginier C."/>
            <person name="Libourel C."/>
            <person name="Otte J."/>
            <person name="Skaloud P."/>
            <person name="Haon M."/>
            <person name="Grisel S."/>
            <person name="Petersen M."/>
            <person name="Berrin J.G."/>
            <person name="Delaux P.M."/>
            <person name="Dal Grande F."/>
            <person name="Keller J."/>
        </authorList>
    </citation>
    <scope>NUCLEOTIDE SEQUENCE [LARGE SCALE GENOMIC DNA]</scope>
    <source>
        <strain evidence="2 3">SAG 216-7</strain>
    </source>
</reference>
<keyword evidence="1" id="KW-1133">Transmembrane helix</keyword>
<comment type="caution">
    <text evidence="2">The sequence shown here is derived from an EMBL/GenBank/DDBJ whole genome shotgun (WGS) entry which is preliminary data.</text>
</comment>
<feature type="transmembrane region" description="Helical" evidence="1">
    <location>
        <begin position="101"/>
        <end position="120"/>
    </location>
</feature>
<protein>
    <submittedName>
        <fullName evidence="2">Uncharacterized protein</fullName>
    </submittedName>
</protein>
<keyword evidence="1" id="KW-0472">Membrane</keyword>
<dbReference type="EMBL" id="JALJOT010000006">
    <property type="protein sequence ID" value="KAK9909944.1"/>
    <property type="molecule type" value="Genomic_DNA"/>
</dbReference>
<evidence type="ECO:0000313" key="3">
    <source>
        <dbReference type="Proteomes" id="UP001491310"/>
    </source>
</evidence>
<organism evidence="2 3">
    <name type="scientific">Coccomyxa subellipsoidea</name>
    <dbReference type="NCBI Taxonomy" id="248742"/>
    <lineage>
        <taxon>Eukaryota</taxon>
        <taxon>Viridiplantae</taxon>
        <taxon>Chlorophyta</taxon>
        <taxon>core chlorophytes</taxon>
        <taxon>Trebouxiophyceae</taxon>
        <taxon>Trebouxiophyceae incertae sedis</taxon>
        <taxon>Coccomyxaceae</taxon>
        <taxon>Coccomyxa</taxon>
    </lineage>
</organism>
<keyword evidence="3" id="KW-1185">Reference proteome</keyword>
<sequence>MLGKSLGQQQQQLNRSRAGEKIYEKILSQWRDLQAAKSGSFKHWLYRLAQGVRSKEEPEESFLKGVPSQPEHIDIIYPSGVNPKYVRRRMKTLLKQQRSRLRMRMAIWSLACIPLIPLLATPVPNLPLYYAGYKVYSARTALVGCNALTNMWSHLDTEQLTKLREKLRELQDSGVVFPEDAWTGKLLRPHPRYLDILENIEGRVQRYYFKREPRQLIPKMVPNDSLNSIVRSQDRTHKPITDEEALAIGKEFDAQSLFEHVARARRRVVGAMFPTDIS</sequence>
<gene>
    <name evidence="2" type="ORF">WJX75_009840</name>
</gene>
<keyword evidence="1" id="KW-0812">Transmembrane</keyword>
<evidence type="ECO:0000256" key="1">
    <source>
        <dbReference type="SAM" id="Phobius"/>
    </source>
</evidence>
<proteinExistence type="predicted"/>
<evidence type="ECO:0000313" key="2">
    <source>
        <dbReference type="EMBL" id="KAK9909944.1"/>
    </source>
</evidence>
<dbReference type="PANTHER" id="PTHR28062:SF1">
    <property type="entry name" value="TRANSMEMBRANE PROTEIN"/>
    <property type="match status" value="1"/>
</dbReference>